<evidence type="ECO:0000256" key="1">
    <source>
        <dbReference type="SAM" id="MobiDB-lite"/>
    </source>
</evidence>
<dbReference type="RefSeq" id="WP_106359091.1">
    <property type="nucleotide sequence ID" value="NZ_PVTP01000014.1"/>
</dbReference>
<feature type="region of interest" description="Disordered" evidence="1">
    <location>
        <begin position="39"/>
        <end position="61"/>
    </location>
</feature>
<accession>A0A2T0VUE8</accession>
<feature type="compositionally biased region" description="Basic residues" evidence="1">
    <location>
        <begin position="48"/>
        <end position="61"/>
    </location>
</feature>
<organism evidence="2 3">
    <name type="scientific">Yoonia maritima</name>
    <dbReference type="NCBI Taxonomy" id="1435347"/>
    <lineage>
        <taxon>Bacteria</taxon>
        <taxon>Pseudomonadati</taxon>
        <taxon>Pseudomonadota</taxon>
        <taxon>Alphaproteobacteria</taxon>
        <taxon>Rhodobacterales</taxon>
        <taxon>Paracoccaceae</taxon>
        <taxon>Yoonia</taxon>
    </lineage>
</organism>
<comment type="caution">
    <text evidence="2">The sequence shown here is derived from an EMBL/GenBank/DDBJ whole genome shotgun (WGS) entry which is preliminary data.</text>
</comment>
<dbReference type="Proteomes" id="UP000238007">
    <property type="component" value="Unassembled WGS sequence"/>
</dbReference>
<reference evidence="2 3" key="1">
    <citation type="submission" date="2018-03" db="EMBL/GenBank/DDBJ databases">
        <title>Genomic Encyclopedia of Archaeal and Bacterial Type Strains, Phase II (KMG-II): from individual species to whole genera.</title>
        <authorList>
            <person name="Goeker M."/>
        </authorList>
    </citation>
    <scope>NUCLEOTIDE SEQUENCE [LARGE SCALE GENOMIC DNA]</scope>
    <source>
        <strain evidence="2 3">DSM 101533</strain>
    </source>
</reference>
<evidence type="ECO:0000313" key="2">
    <source>
        <dbReference type="EMBL" id="PRY75067.1"/>
    </source>
</evidence>
<evidence type="ECO:0000313" key="3">
    <source>
        <dbReference type="Proteomes" id="UP000238007"/>
    </source>
</evidence>
<proteinExistence type="predicted"/>
<name>A0A2T0VUE8_9RHOB</name>
<gene>
    <name evidence="2" type="ORF">CLV80_114104</name>
</gene>
<dbReference type="EMBL" id="PVTP01000014">
    <property type="protein sequence ID" value="PRY75067.1"/>
    <property type="molecule type" value="Genomic_DNA"/>
</dbReference>
<keyword evidence="3" id="KW-1185">Reference proteome</keyword>
<sequence>MTEFGDSLIRGAKEALAIAKGELEPAAMFKLAEETEFQRDAENAVKPPNHHVRSVRNRPKE</sequence>
<protein>
    <submittedName>
        <fullName evidence="2">Uncharacterized protein</fullName>
    </submittedName>
</protein>
<dbReference type="AlphaFoldDB" id="A0A2T0VUE8"/>